<evidence type="ECO:0000256" key="1">
    <source>
        <dbReference type="ARBA" id="ARBA00022737"/>
    </source>
</evidence>
<dbReference type="AlphaFoldDB" id="A0A9W7CB60"/>
<keyword evidence="2 3" id="KW-0802">TPR repeat</keyword>
<dbReference type="SUPFAM" id="SSF48452">
    <property type="entry name" value="TPR-like"/>
    <property type="match status" value="1"/>
</dbReference>
<dbReference type="SMART" id="SM00271">
    <property type="entry name" value="DnaJ"/>
    <property type="match status" value="1"/>
</dbReference>
<dbReference type="PROSITE" id="PS50076">
    <property type="entry name" value="DNAJ_2"/>
    <property type="match status" value="1"/>
</dbReference>
<dbReference type="Pfam" id="PF00226">
    <property type="entry name" value="DnaJ"/>
    <property type="match status" value="1"/>
</dbReference>
<keyword evidence="5" id="KW-0732">Signal</keyword>
<keyword evidence="8" id="KW-1185">Reference proteome</keyword>
<feature type="chain" id="PRO_5040736399" description="J domain-containing protein" evidence="5">
    <location>
        <begin position="24"/>
        <end position="589"/>
    </location>
</feature>
<reference evidence="8" key="1">
    <citation type="journal article" date="2023" name="Commun. Biol.">
        <title>Genome analysis of Parmales, the sister group of diatoms, reveals the evolutionary specialization of diatoms from phago-mixotrophs to photoautotrophs.</title>
        <authorList>
            <person name="Ban H."/>
            <person name="Sato S."/>
            <person name="Yoshikawa S."/>
            <person name="Yamada K."/>
            <person name="Nakamura Y."/>
            <person name="Ichinomiya M."/>
            <person name="Sato N."/>
            <person name="Blanc-Mathieu R."/>
            <person name="Endo H."/>
            <person name="Kuwata A."/>
            <person name="Ogata H."/>
        </authorList>
    </citation>
    <scope>NUCLEOTIDE SEQUENCE [LARGE SCALE GENOMIC DNA]</scope>
    <source>
        <strain evidence="8">NIES 3699</strain>
    </source>
</reference>
<dbReference type="Gene3D" id="1.25.40.10">
    <property type="entry name" value="Tetratricopeptide repeat domain"/>
    <property type="match status" value="1"/>
</dbReference>
<evidence type="ECO:0000259" key="6">
    <source>
        <dbReference type="PROSITE" id="PS50076"/>
    </source>
</evidence>
<protein>
    <recommendedName>
        <fullName evidence="6">J domain-containing protein</fullName>
    </recommendedName>
</protein>
<feature type="domain" description="J" evidence="6">
    <location>
        <begin position="481"/>
        <end position="547"/>
    </location>
</feature>
<dbReference type="Proteomes" id="UP001165160">
    <property type="component" value="Unassembled WGS sequence"/>
</dbReference>
<proteinExistence type="predicted"/>
<evidence type="ECO:0000313" key="7">
    <source>
        <dbReference type="EMBL" id="GMI03322.1"/>
    </source>
</evidence>
<dbReference type="EMBL" id="BRXX01000298">
    <property type="protein sequence ID" value="GMI03322.1"/>
    <property type="molecule type" value="Genomic_DNA"/>
</dbReference>
<feature type="signal peptide" evidence="5">
    <location>
        <begin position="1"/>
        <end position="23"/>
    </location>
</feature>
<organism evidence="7 8">
    <name type="scientific">Triparma verrucosa</name>
    <dbReference type="NCBI Taxonomy" id="1606542"/>
    <lineage>
        <taxon>Eukaryota</taxon>
        <taxon>Sar</taxon>
        <taxon>Stramenopiles</taxon>
        <taxon>Ochrophyta</taxon>
        <taxon>Bolidophyceae</taxon>
        <taxon>Parmales</taxon>
        <taxon>Triparmaceae</taxon>
        <taxon>Triparma</taxon>
    </lineage>
</organism>
<dbReference type="InterPro" id="IPR019734">
    <property type="entry name" value="TPR_rpt"/>
</dbReference>
<feature type="compositionally biased region" description="Low complexity" evidence="4">
    <location>
        <begin position="580"/>
        <end position="589"/>
    </location>
</feature>
<dbReference type="PANTHER" id="PTHR45188">
    <property type="entry name" value="DNAJ PROTEIN P58IPK HOMOLOG"/>
    <property type="match status" value="1"/>
</dbReference>
<feature type="region of interest" description="Disordered" evidence="4">
    <location>
        <begin position="24"/>
        <end position="55"/>
    </location>
</feature>
<evidence type="ECO:0000256" key="5">
    <source>
        <dbReference type="SAM" id="SignalP"/>
    </source>
</evidence>
<gene>
    <name evidence="7" type="ORF">TrVE_jg4126</name>
</gene>
<sequence>MNRLSYLILLVTMLCVIPTNVHGQGNPGGQAQPPPPNNSNNNNNNNNSPPQVSFSDLLSSTSVGDLRRHASNYLAERSYSKSLKLYSRCISLEPTNAQNYLKRFKLYKRVQRVIDGAQGNAAVLKGMKLGQEINNLSEEELTNRMIDDLNSAIELLNGDPESDKKSLKSKIESYESRAELHSKNLNCTGALSDYTYLSSLPSLTPSQSQKYSSEIPKLTKCVDTLTLLKTLTSQPSSQSSETVHKRVIEFTSKLFSQMSTTSIDLLKLRASSYLHLTDKDSTYLAVTDLGTLIKASPSTIEYYELRGNAYFNLGEIDVAVNHYKSGLKMDPEDKGCKRGHKLVKGLKKKLDRSAESENLNDWDKAVTYLKEARSIIENWNADQEGRMSAEVRVGLVFNRLVEALTRSNHADEAIQVGEEAYQIHNHPDTAIPLSRAYILAERYQDGLNILKNTANNFRDHPSLQQEIQKAEAALKQSKTKNYYKILDVSRSADKTSIKKAYKKKALEWHPDKNADNAEKAEKMFMDIAEAYEVLGDDELRVRYDRGEDVMDKSGGGGGRGGFPGGFPQQHFRHGGGQQRGGQQFHFNFG</sequence>
<dbReference type="PROSITE" id="PS00636">
    <property type="entry name" value="DNAJ_1"/>
    <property type="match status" value="1"/>
</dbReference>
<dbReference type="InterPro" id="IPR011990">
    <property type="entry name" value="TPR-like_helical_dom_sf"/>
</dbReference>
<feature type="repeat" description="TPR" evidence="3">
    <location>
        <begin position="300"/>
        <end position="333"/>
    </location>
</feature>
<evidence type="ECO:0000313" key="8">
    <source>
        <dbReference type="Proteomes" id="UP001165160"/>
    </source>
</evidence>
<comment type="caution">
    <text evidence="7">The sequence shown here is derived from an EMBL/GenBank/DDBJ whole genome shotgun (WGS) entry which is preliminary data.</text>
</comment>
<feature type="compositionally biased region" description="Low complexity" evidence="4">
    <location>
        <begin position="38"/>
        <end position="51"/>
    </location>
</feature>
<evidence type="ECO:0000256" key="2">
    <source>
        <dbReference type="ARBA" id="ARBA00022803"/>
    </source>
</evidence>
<evidence type="ECO:0000256" key="3">
    <source>
        <dbReference type="PROSITE-ProRule" id="PRU00339"/>
    </source>
</evidence>
<feature type="compositionally biased region" description="Gly residues" evidence="4">
    <location>
        <begin position="553"/>
        <end position="564"/>
    </location>
</feature>
<dbReference type="FunFam" id="1.10.287.110:FF:000055">
    <property type="entry name" value="DnaJ subfamily C member 7"/>
    <property type="match status" value="1"/>
</dbReference>
<dbReference type="InterPro" id="IPR001623">
    <property type="entry name" value="DnaJ_domain"/>
</dbReference>
<dbReference type="SUPFAM" id="SSF46565">
    <property type="entry name" value="Chaperone J-domain"/>
    <property type="match status" value="1"/>
</dbReference>
<dbReference type="SMART" id="SM00028">
    <property type="entry name" value="TPR"/>
    <property type="match status" value="3"/>
</dbReference>
<dbReference type="PRINTS" id="PR00625">
    <property type="entry name" value="JDOMAIN"/>
</dbReference>
<dbReference type="InterPro" id="IPR018253">
    <property type="entry name" value="DnaJ_domain_CS"/>
</dbReference>
<dbReference type="Gene3D" id="1.10.287.110">
    <property type="entry name" value="DnaJ domain"/>
    <property type="match status" value="1"/>
</dbReference>
<dbReference type="CDD" id="cd06257">
    <property type="entry name" value="DnaJ"/>
    <property type="match status" value="1"/>
</dbReference>
<name>A0A9W7CB60_9STRA</name>
<dbReference type="PROSITE" id="PS50005">
    <property type="entry name" value="TPR"/>
    <property type="match status" value="1"/>
</dbReference>
<evidence type="ECO:0000256" key="4">
    <source>
        <dbReference type="SAM" id="MobiDB-lite"/>
    </source>
</evidence>
<accession>A0A9W7CB60</accession>
<dbReference type="PANTHER" id="PTHR45188:SF2">
    <property type="entry name" value="DNAJ HOMOLOG SUBFAMILY C MEMBER 7"/>
    <property type="match status" value="1"/>
</dbReference>
<feature type="region of interest" description="Disordered" evidence="4">
    <location>
        <begin position="549"/>
        <end position="589"/>
    </location>
</feature>
<keyword evidence="1" id="KW-0677">Repeat</keyword>
<dbReference type="InterPro" id="IPR036869">
    <property type="entry name" value="J_dom_sf"/>
</dbReference>